<accession>A0A1A6HBY1</accession>
<name>A0A1A6HBY1_NEOLE</name>
<comment type="caution">
    <text evidence="2">The sequence shown here is derived from an EMBL/GenBank/DDBJ whole genome shotgun (WGS) entry which is preliminary data.</text>
</comment>
<feature type="non-terminal residue" evidence="2">
    <location>
        <position position="175"/>
    </location>
</feature>
<reference evidence="2 3" key="1">
    <citation type="submission" date="2016-06" db="EMBL/GenBank/DDBJ databases">
        <title>The Draft Genome Sequence and Annotation of the Desert Woodrat Neotoma lepida.</title>
        <authorList>
            <person name="Campbell M."/>
            <person name="Oakeson K.F."/>
            <person name="Yandell M."/>
            <person name="Halpert J.R."/>
            <person name="Dearing D."/>
        </authorList>
    </citation>
    <scope>NUCLEOTIDE SEQUENCE [LARGE SCALE GENOMIC DNA]</scope>
    <source>
        <strain evidence="2">417</strain>
        <tissue evidence="2">Liver</tissue>
    </source>
</reference>
<keyword evidence="3" id="KW-1185">Reference proteome</keyword>
<dbReference type="AlphaFoldDB" id="A0A1A6HBY1"/>
<feature type="compositionally biased region" description="Polar residues" evidence="1">
    <location>
        <begin position="1"/>
        <end position="11"/>
    </location>
</feature>
<evidence type="ECO:0000256" key="1">
    <source>
        <dbReference type="SAM" id="MobiDB-lite"/>
    </source>
</evidence>
<feature type="non-terminal residue" evidence="2">
    <location>
        <position position="1"/>
    </location>
</feature>
<gene>
    <name evidence="2" type="ORF">A6R68_17465</name>
</gene>
<feature type="compositionally biased region" description="Basic and acidic residues" evidence="1">
    <location>
        <begin position="12"/>
        <end position="28"/>
    </location>
</feature>
<feature type="region of interest" description="Disordered" evidence="1">
    <location>
        <begin position="156"/>
        <end position="175"/>
    </location>
</feature>
<sequence>IVWKSEGNSTGHVKDETRQKVKVGERSRPGQRLPAEGRGWAERQEHLSCLLRQGKIRNVGRAESTRRGRWEDPTFPQVILQRPWGLGHLTLNLCDSSAPQDPSTGPPCLPDDSAGFVSWRELSHGLDPASSTLEKCGSGLVPHSSQAEAAVLGRSLQGLSETGVPSDLPFDDDMA</sequence>
<feature type="region of interest" description="Disordered" evidence="1">
    <location>
        <begin position="1"/>
        <end position="39"/>
    </location>
</feature>
<dbReference type="EMBL" id="LZPO01035010">
    <property type="protein sequence ID" value="OBS76078.1"/>
    <property type="molecule type" value="Genomic_DNA"/>
</dbReference>
<proteinExistence type="predicted"/>
<protein>
    <submittedName>
        <fullName evidence="2">Uncharacterized protein</fullName>
    </submittedName>
</protein>
<organism evidence="2 3">
    <name type="scientific">Neotoma lepida</name>
    <name type="common">Desert woodrat</name>
    <dbReference type="NCBI Taxonomy" id="56216"/>
    <lineage>
        <taxon>Eukaryota</taxon>
        <taxon>Metazoa</taxon>
        <taxon>Chordata</taxon>
        <taxon>Craniata</taxon>
        <taxon>Vertebrata</taxon>
        <taxon>Euteleostomi</taxon>
        <taxon>Mammalia</taxon>
        <taxon>Eutheria</taxon>
        <taxon>Euarchontoglires</taxon>
        <taxon>Glires</taxon>
        <taxon>Rodentia</taxon>
        <taxon>Myomorpha</taxon>
        <taxon>Muroidea</taxon>
        <taxon>Cricetidae</taxon>
        <taxon>Neotominae</taxon>
        <taxon>Neotoma</taxon>
    </lineage>
</organism>
<evidence type="ECO:0000313" key="2">
    <source>
        <dbReference type="EMBL" id="OBS76078.1"/>
    </source>
</evidence>
<evidence type="ECO:0000313" key="3">
    <source>
        <dbReference type="Proteomes" id="UP000092124"/>
    </source>
</evidence>
<dbReference type="Proteomes" id="UP000092124">
    <property type="component" value="Unassembled WGS sequence"/>
</dbReference>